<dbReference type="AlphaFoldDB" id="A0A978V8G3"/>
<gene>
    <name evidence="1" type="ORF">FEM48_Zijuj06G0093800</name>
</gene>
<dbReference type="EMBL" id="JAEACU010000006">
    <property type="protein sequence ID" value="KAH7524198.1"/>
    <property type="molecule type" value="Genomic_DNA"/>
</dbReference>
<evidence type="ECO:0000313" key="1">
    <source>
        <dbReference type="EMBL" id="KAH7524198.1"/>
    </source>
</evidence>
<reference evidence="1" key="1">
    <citation type="journal article" date="2021" name="Front. Plant Sci.">
        <title>Chromosome-Scale Genome Assembly for Chinese Sour Jujube and Insights Into Its Genome Evolution and Domestication Signature.</title>
        <authorList>
            <person name="Shen L.-Y."/>
            <person name="Luo H."/>
            <person name="Wang X.-L."/>
            <person name="Wang X.-M."/>
            <person name="Qiu X.-J."/>
            <person name="Liu H."/>
            <person name="Zhou S.-S."/>
            <person name="Jia K.-H."/>
            <person name="Nie S."/>
            <person name="Bao Y.-T."/>
            <person name="Zhang R.-G."/>
            <person name="Yun Q.-Z."/>
            <person name="Chai Y.-H."/>
            <person name="Lu J.-Y."/>
            <person name="Li Y."/>
            <person name="Zhao S.-W."/>
            <person name="Mao J.-F."/>
            <person name="Jia S.-G."/>
            <person name="Mao Y.-M."/>
        </authorList>
    </citation>
    <scope>NUCLEOTIDE SEQUENCE</scope>
    <source>
        <strain evidence="1">AT0</strain>
        <tissue evidence="1">Leaf</tissue>
    </source>
</reference>
<evidence type="ECO:0000313" key="2">
    <source>
        <dbReference type="Proteomes" id="UP000813462"/>
    </source>
</evidence>
<comment type="caution">
    <text evidence="1">The sequence shown here is derived from an EMBL/GenBank/DDBJ whole genome shotgun (WGS) entry which is preliminary data.</text>
</comment>
<accession>A0A978V8G3</accession>
<protein>
    <submittedName>
        <fullName evidence="1">Uncharacterized protein</fullName>
    </submittedName>
</protein>
<dbReference type="Proteomes" id="UP000813462">
    <property type="component" value="Unassembled WGS sequence"/>
</dbReference>
<organism evidence="1 2">
    <name type="scientific">Ziziphus jujuba var. spinosa</name>
    <dbReference type="NCBI Taxonomy" id="714518"/>
    <lineage>
        <taxon>Eukaryota</taxon>
        <taxon>Viridiplantae</taxon>
        <taxon>Streptophyta</taxon>
        <taxon>Embryophyta</taxon>
        <taxon>Tracheophyta</taxon>
        <taxon>Spermatophyta</taxon>
        <taxon>Magnoliopsida</taxon>
        <taxon>eudicotyledons</taxon>
        <taxon>Gunneridae</taxon>
        <taxon>Pentapetalae</taxon>
        <taxon>rosids</taxon>
        <taxon>fabids</taxon>
        <taxon>Rosales</taxon>
        <taxon>Rhamnaceae</taxon>
        <taxon>Paliureae</taxon>
        <taxon>Ziziphus</taxon>
    </lineage>
</organism>
<sequence>MRTLNWPVVKSFSFGLPKNKMFLWLWGTISAMPPQPPVRCNQTRCINLYNSYGANVPNVTYTTNVAYAISPKQYLKLKVVHQIS</sequence>
<proteinExistence type="predicted"/>
<name>A0A978V8G3_ZIZJJ</name>